<evidence type="ECO:0000256" key="5">
    <source>
        <dbReference type="ARBA" id="ARBA00040228"/>
    </source>
</evidence>
<feature type="domain" description="Flagellar basal body rod protein N-terminal" evidence="7">
    <location>
        <begin position="5"/>
        <end position="35"/>
    </location>
</feature>
<evidence type="ECO:0000259" key="8">
    <source>
        <dbReference type="Pfam" id="PF06429"/>
    </source>
</evidence>
<dbReference type="InterPro" id="IPR010930">
    <property type="entry name" value="Flg_bb/hook_C_dom"/>
</dbReference>
<dbReference type="InterPro" id="IPR053967">
    <property type="entry name" value="LlgE_F_G-like_D1"/>
</dbReference>
<comment type="subcellular location">
    <subcellularLocation>
        <location evidence="1 6">Bacterial flagellum basal body</location>
    </subcellularLocation>
</comment>
<feature type="domain" description="Flagellar hook protein FlgE/F/G-like D1" evidence="9">
    <location>
        <begin position="86"/>
        <end position="146"/>
    </location>
</feature>
<dbReference type="NCBIfam" id="TIGR03506">
    <property type="entry name" value="FlgEFG_subfam"/>
    <property type="match status" value="1"/>
</dbReference>
<dbReference type="OrthoDB" id="9804559at2"/>
<name>A0A1C4ACI7_9GAMM</name>
<dbReference type="InterPro" id="IPR037925">
    <property type="entry name" value="FlgE/F/G-like"/>
</dbReference>
<dbReference type="PANTHER" id="PTHR30435:SF18">
    <property type="entry name" value="FLAGELLAR BASAL-BODY ROD PROTEIN FLGF"/>
    <property type="match status" value="1"/>
</dbReference>
<evidence type="ECO:0000256" key="4">
    <source>
        <dbReference type="ARBA" id="ARBA00038560"/>
    </source>
</evidence>
<dbReference type="Pfam" id="PF22692">
    <property type="entry name" value="LlgE_F_G_D1"/>
    <property type="match status" value="1"/>
</dbReference>
<evidence type="ECO:0000256" key="2">
    <source>
        <dbReference type="ARBA" id="ARBA00009677"/>
    </source>
</evidence>
<comment type="subunit">
    <text evidence="4 6">The basal body constitutes a major portion of the flagellar organelle and consists of five rings (E,L,P,S, and M) mounted on a central rod. The rod consists of about 26 subunits of FlgG in the distal portion, and FlgB, FlgC and FlgF are thought to build up the proximal portion of the rod with about 6 subunits each.</text>
</comment>
<proteinExistence type="inferred from homology"/>
<evidence type="ECO:0000256" key="1">
    <source>
        <dbReference type="ARBA" id="ARBA00004117"/>
    </source>
</evidence>
<organism evidence="10 11">
    <name type="scientific">Gilliamella intestini</name>
    <dbReference type="NCBI Taxonomy" id="1798183"/>
    <lineage>
        <taxon>Bacteria</taxon>
        <taxon>Pseudomonadati</taxon>
        <taxon>Pseudomonadota</taxon>
        <taxon>Gammaproteobacteria</taxon>
        <taxon>Orbales</taxon>
        <taxon>Orbaceae</taxon>
        <taxon>Gilliamella</taxon>
    </lineage>
</organism>
<dbReference type="InterPro" id="IPR020013">
    <property type="entry name" value="Flagellar_FlgE/F/G"/>
</dbReference>
<evidence type="ECO:0000313" key="10">
    <source>
        <dbReference type="EMBL" id="SCB92329.1"/>
    </source>
</evidence>
<reference evidence="11" key="1">
    <citation type="submission" date="2016-08" db="EMBL/GenBank/DDBJ databases">
        <authorList>
            <person name="Varghese N."/>
            <person name="Submissions Spin"/>
        </authorList>
    </citation>
    <scope>NUCLEOTIDE SEQUENCE [LARGE SCALE GENOMIC DNA]</scope>
    <source>
        <strain evidence="11">R-53144</strain>
    </source>
</reference>
<dbReference type="Pfam" id="PF06429">
    <property type="entry name" value="Flg_bbr_C"/>
    <property type="match status" value="1"/>
</dbReference>
<evidence type="ECO:0000259" key="7">
    <source>
        <dbReference type="Pfam" id="PF00460"/>
    </source>
</evidence>
<dbReference type="GO" id="GO:0030694">
    <property type="term" value="C:bacterial-type flagellum basal body, rod"/>
    <property type="evidence" value="ECO:0007669"/>
    <property type="project" value="UniProtKB-UniRule"/>
</dbReference>
<evidence type="ECO:0000256" key="6">
    <source>
        <dbReference type="RuleBase" id="RU362116"/>
    </source>
</evidence>
<dbReference type="SUPFAM" id="SSF117143">
    <property type="entry name" value="Flagellar hook protein flgE"/>
    <property type="match status" value="1"/>
</dbReference>
<dbReference type="GO" id="GO:0071978">
    <property type="term" value="P:bacterial-type flagellum-dependent swarming motility"/>
    <property type="evidence" value="ECO:0007669"/>
    <property type="project" value="TreeGrafter"/>
</dbReference>
<protein>
    <recommendedName>
        <fullName evidence="5 6">Flagellar basal-body rod protein FlgF</fullName>
    </recommendedName>
</protein>
<comment type="similarity">
    <text evidence="2 6">Belongs to the flagella basal body rod proteins family.</text>
</comment>
<dbReference type="InterPro" id="IPR001444">
    <property type="entry name" value="Flag_bb_rod_N"/>
</dbReference>
<evidence type="ECO:0000256" key="3">
    <source>
        <dbReference type="ARBA" id="ARBA00023143"/>
    </source>
</evidence>
<keyword evidence="10" id="KW-0966">Cell projection</keyword>
<keyword evidence="11" id="KW-1185">Reference proteome</keyword>
<dbReference type="EMBL" id="FMBA01000010">
    <property type="protein sequence ID" value="SCB92329.1"/>
    <property type="molecule type" value="Genomic_DNA"/>
</dbReference>
<gene>
    <name evidence="10" type="ORF">GA0061080_101022</name>
</gene>
<keyword evidence="10" id="KW-0282">Flagellum</keyword>
<dbReference type="Proteomes" id="UP000199698">
    <property type="component" value="Unassembled WGS sequence"/>
</dbReference>
<evidence type="ECO:0000313" key="11">
    <source>
        <dbReference type="Proteomes" id="UP000199698"/>
    </source>
</evidence>
<feature type="domain" description="Flagellar basal-body/hook protein C-terminal" evidence="8">
    <location>
        <begin position="203"/>
        <end position="248"/>
    </location>
</feature>
<dbReference type="STRING" id="1798183.GA0061080_101022"/>
<keyword evidence="3 6" id="KW-0975">Bacterial flagellum</keyword>
<dbReference type="RefSeq" id="WP_091121528.1">
    <property type="nucleotide sequence ID" value="NZ_FMBA01000010.1"/>
</dbReference>
<dbReference type="Pfam" id="PF00460">
    <property type="entry name" value="Flg_bb_rod"/>
    <property type="match status" value="1"/>
</dbReference>
<dbReference type="PANTHER" id="PTHR30435">
    <property type="entry name" value="FLAGELLAR PROTEIN"/>
    <property type="match status" value="1"/>
</dbReference>
<sequence length="252" mass="27179">MDRVIYTAMSAASQTLNQQAITSHNLANVSTTGFRAQLTAMKAVPIVGSQTKQTRTMVTATTPMFDSAMGEFNYTGRNLDVALAQDHWLAIQLPDGSEAYTRNGAIQIDQNGTLNVQGYPLVGDNGVLTVPQQSQVSISSDGTLSALGAGNKPTTIAQAGKIKKVHLERHEIVRGDNGFFQLTDEARNQRGAVLQDNPQAKLMSGVLEGSNVNPVSTMVDLISHSRQFEMQMKEIMTADENAQKANQILSLT</sequence>
<dbReference type="NCBIfam" id="NF009280">
    <property type="entry name" value="PRK12640.1"/>
    <property type="match status" value="1"/>
</dbReference>
<keyword evidence="10" id="KW-0969">Cilium</keyword>
<evidence type="ECO:0000259" key="9">
    <source>
        <dbReference type="Pfam" id="PF22692"/>
    </source>
</evidence>
<dbReference type="AlphaFoldDB" id="A0A1C4ACI7"/>
<accession>A0A1C4ACI7</accession>